<keyword evidence="7" id="KW-0812">Transmembrane</keyword>
<comment type="caution">
    <text evidence="9">The sequence shown here is derived from an EMBL/GenBank/DDBJ whole genome shotgun (WGS) entry which is preliminary data.</text>
</comment>
<keyword evidence="5" id="KW-0862">Zinc</keyword>
<evidence type="ECO:0000256" key="7">
    <source>
        <dbReference type="SAM" id="Phobius"/>
    </source>
</evidence>
<evidence type="ECO:0000256" key="4">
    <source>
        <dbReference type="ARBA" id="ARBA00022801"/>
    </source>
</evidence>
<keyword evidence="10" id="KW-1185">Reference proteome</keyword>
<keyword evidence="4 9" id="KW-0378">Hydrolase</keyword>
<evidence type="ECO:0000256" key="1">
    <source>
        <dbReference type="ARBA" id="ARBA00001947"/>
    </source>
</evidence>
<keyword evidence="3" id="KW-0479">Metal-binding</keyword>
<evidence type="ECO:0000256" key="6">
    <source>
        <dbReference type="ARBA" id="ARBA00023049"/>
    </source>
</evidence>
<sequence>MRYVKQIGLLIGILLLIIGIGFLMSFLSEFWLFIGLSTVIFFIILTVIGNVIGLMKIKKTMTKDLKKLKAKYDETNLKGFDSIEEIHEMMKKNHRLTKTYLWFIMSLLILFPSVLFSVVLKGVDIQVFLVLLMMIYANMTIYLFKNGQNSYGYPLTKQAYPRLYDLLDKANQTMGVSSTIVLYVIPGNNATIAYGRGKHHITIGLNLLQMLNAEELFTILLHELAHLIHQDSLKSNRWYRSIELLDRLSGEGGMQLFNQYLFQAMAIYSRFKFEMYKQLSSKFIELRADEALIDKGYNKTYISAGLKIEYFENYAQRPLIESNLTKTEEPTATHFEDDFRDFLEYLSIHKGEIDQRIPKELIRKRHTHPTLFQRMERFGVDTFEIEPMIPYDETELQALLKVFDEMPPEGKDNYKYTYTYIYQPAIKTIERYQENPMTDKMSLYLYVLALYDVGHIDAFMKASATFIEHYGGTGYLHYIRGSFLLNEYHDPKGIEEVYQAIDLSIKFVSELEIIGYAAVRLGLQEKLDEFRVKMLDLIELAFSKGLYTTKRRKLVSITPFSYDDTVMDFIKDTIQGENLAYSAYLFKETYNDGFQQNHLLLTANFEDQERFTLGIQKVKMALSLDNEVYNLSTHMSKYYYNQIRSKVTPFYNIE</sequence>
<name>A0ABT2Y8G5_9MOLU</name>
<keyword evidence="7" id="KW-1133">Transmembrane helix</keyword>
<feature type="transmembrane region" description="Helical" evidence="7">
    <location>
        <begin position="99"/>
        <end position="119"/>
    </location>
</feature>
<keyword evidence="7" id="KW-0472">Membrane</keyword>
<comment type="cofactor">
    <cofactor evidence="1">
        <name>Zn(2+)</name>
        <dbReference type="ChEBI" id="CHEBI:29105"/>
    </cofactor>
</comment>
<evidence type="ECO:0000259" key="8">
    <source>
        <dbReference type="Pfam" id="PF01435"/>
    </source>
</evidence>
<evidence type="ECO:0000313" key="10">
    <source>
        <dbReference type="Proteomes" id="UP001177160"/>
    </source>
</evidence>
<protein>
    <submittedName>
        <fullName evidence="9">M48 family metalloprotease</fullName>
        <ecNumber evidence="9">3.4.24.-</ecNumber>
    </submittedName>
</protein>
<dbReference type="Pfam" id="PF01435">
    <property type="entry name" value="Peptidase_M48"/>
    <property type="match status" value="1"/>
</dbReference>
<feature type="transmembrane region" description="Helical" evidence="7">
    <location>
        <begin position="7"/>
        <end position="27"/>
    </location>
</feature>
<reference evidence="9" key="1">
    <citation type="submission" date="2022-09" db="EMBL/GenBank/DDBJ databases">
        <title>Novel Mycoplasma species identified in domestic and wild animals.</title>
        <authorList>
            <person name="Volokhov D.V."/>
            <person name="Furtak V.A."/>
            <person name="Zagorodnyaya T.A."/>
        </authorList>
    </citation>
    <scope>NUCLEOTIDE SEQUENCE</scope>
    <source>
        <strain evidence="9">Oakley</strain>
    </source>
</reference>
<proteinExistence type="predicted"/>
<dbReference type="EC" id="3.4.24.-" evidence="9"/>
<dbReference type="EMBL" id="JAOVQM010000010">
    <property type="protein sequence ID" value="MCV2232802.1"/>
    <property type="molecule type" value="Genomic_DNA"/>
</dbReference>
<feature type="transmembrane region" description="Helical" evidence="7">
    <location>
        <begin position="33"/>
        <end position="57"/>
    </location>
</feature>
<dbReference type="InterPro" id="IPR001915">
    <property type="entry name" value="Peptidase_M48"/>
</dbReference>
<dbReference type="Gene3D" id="3.30.2010.10">
    <property type="entry name" value="Metalloproteases ('zincins'), catalytic domain"/>
    <property type="match status" value="1"/>
</dbReference>
<organism evidence="9 10">
    <name type="scientific">Paracholeplasma manati</name>
    <dbReference type="NCBI Taxonomy" id="591373"/>
    <lineage>
        <taxon>Bacteria</taxon>
        <taxon>Bacillati</taxon>
        <taxon>Mycoplasmatota</taxon>
        <taxon>Mollicutes</taxon>
        <taxon>Acholeplasmatales</taxon>
        <taxon>Acholeplasmataceae</taxon>
        <taxon>Paracholeplasma</taxon>
    </lineage>
</organism>
<dbReference type="Proteomes" id="UP001177160">
    <property type="component" value="Unassembled WGS sequence"/>
</dbReference>
<evidence type="ECO:0000256" key="2">
    <source>
        <dbReference type="ARBA" id="ARBA00022670"/>
    </source>
</evidence>
<dbReference type="GO" id="GO:0008237">
    <property type="term" value="F:metallopeptidase activity"/>
    <property type="evidence" value="ECO:0007669"/>
    <property type="project" value="UniProtKB-KW"/>
</dbReference>
<evidence type="ECO:0000256" key="3">
    <source>
        <dbReference type="ARBA" id="ARBA00022723"/>
    </source>
</evidence>
<dbReference type="RefSeq" id="WP_263608991.1">
    <property type="nucleotide sequence ID" value="NZ_JAOVQM010000010.1"/>
</dbReference>
<feature type="domain" description="Peptidase M48" evidence="8">
    <location>
        <begin position="176"/>
        <end position="376"/>
    </location>
</feature>
<evidence type="ECO:0000256" key="5">
    <source>
        <dbReference type="ARBA" id="ARBA00022833"/>
    </source>
</evidence>
<keyword evidence="6 9" id="KW-0482">Metalloprotease</keyword>
<gene>
    <name evidence="9" type="ORF">N7548_08220</name>
</gene>
<evidence type="ECO:0000313" key="9">
    <source>
        <dbReference type="EMBL" id="MCV2232802.1"/>
    </source>
</evidence>
<accession>A0ABT2Y8G5</accession>
<keyword evidence="2" id="KW-0645">Protease</keyword>
<feature type="transmembrane region" description="Helical" evidence="7">
    <location>
        <begin position="125"/>
        <end position="144"/>
    </location>
</feature>